<dbReference type="PROSITE" id="PS50096">
    <property type="entry name" value="IQ"/>
    <property type="match status" value="2"/>
</dbReference>
<accession>A0A9R0IMA0</accession>
<evidence type="ECO:0000256" key="3">
    <source>
        <dbReference type="ARBA" id="ARBA00024378"/>
    </source>
</evidence>
<organism evidence="7 8">
    <name type="scientific">Spinacia oleracea</name>
    <name type="common">Spinach</name>
    <dbReference type="NCBI Taxonomy" id="3562"/>
    <lineage>
        <taxon>Eukaryota</taxon>
        <taxon>Viridiplantae</taxon>
        <taxon>Streptophyta</taxon>
        <taxon>Embryophyta</taxon>
        <taxon>Tracheophyta</taxon>
        <taxon>Spermatophyta</taxon>
        <taxon>Magnoliopsida</taxon>
        <taxon>eudicotyledons</taxon>
        <taxon>Gunneridae</taxon>
        <taxon>Pentapetalae</taxon>
        <taxon>Caryophyllales</taxon>
        <taxon>Chenopodiaceae</taxon>
        <taxon>Chenopodioideae</taxon>
        <taxon>Anserineae</taxon>
        <taxon>Spinacia</taxon>
    </lineage>
</organism>
<feature type="region of interest" description="Disordered" evidence="5">
    <location>
        <begin position="20"/>
        <end position="58"/>
    </location>
</feature>
<dbReference type="Pfam" id="PF13178">
    <property type="entry name" value="DUF4005"/>
    <property type="match status" value="1"/>
</dbReference>
<dbReference type="AlphaFoldDB" id="A0A9R0IMA0"/>
<evidence type="ECO:0000313" key="7">
    <source>
        <dbReference type="Proteomes" id="UP000813463"/>
    </source>
</evidence>
<dbReference type="InterPro" id="IPR025064">
    <property type="entry name" value="DUF4005"/>
</dbReference>
<sequence>MGKATRWLKGIFGIKNNNITKDNNQDDNSGYRKRHSFGGSTRNSGSKKGLCNNPATVPPNITPSEAAWLKSYYEDSEKEQSKHAIAVAAATAAAADAAVAAAQAAVAVVRLTSHGRGTMFSDTYDGACGGGGGNQEKWAAMKIQATFRGYLARKALRALKGLVKIQALVRGYLVRKQATATLHGMQALIRAQATVKSKRAQARFPYHDFSGHSQPEFRARRSLEIYDDTRSEHAASIHSRRLSASFESRTMNPISEDIPKIVEIDTGRPRSSSSRGWRSNGSPGPKPEPGEPDPYYPPRISIPCCQHWHDTEWGLTGDECRFSTAQSTPRLMSSGATNPGPVTPSKSVCGENNSYFLRHYGNYHHHHHNPNYMANTQSFRAKVRSQSAPKQRPEAGYPKKKVSLNEMMESRNSLSGIKMQRSCSQVQEAISFKNAVMGKLGRSYELRREAAEVYHLQRE</sequence>
<dbReference type="SMART" id="SM00015">
    <property type="entry name" value="IQ"/>
    <property type="match status" value="2"/>
</dbReference>
<comment type="function">
    <text evidence="4">May be involved in cooperative interactions with calmodulins or calmodulin-like proteins. Recruits calmodulin proteins to microtubules, thus being a potential scaffold in cellular signaling and trafficking. May associate with nucleic acids and regulate gene expression at the transcriptional or post-transcriptional level.</text>
</comment>
<evidence type="ECO:0000256" key="1">
    <source>
        <dbReference type="ARBA" id="ARBA00022860"/>
    </source>
</evidence>
<proteinExistence type="inferred from homology"/>
<dbReference type="OrthoDB" id="1704267at2759"/>
<dbReference type="PANTHER" id="PTHR32295:SF10">
    <property type="entry name" value="PROTEIN IQ-DOMAIN 25"/>
    <property type="match status" value="1"/>
</dbReference>
<gene>
    <name evidence="8" type="primary">LOC110791512</name>
</gene>
<comment type="similarity">
    <text evidence="2">Belongs to the IQD family.</text>
</comment>
<reference evidence="8" key="2">
    <citation type="submission" date="2025-08" db="UniProtKB">
        <authorList>
            <consortium name="RefSeq"/>
        </authorList>
    </citation>
    <scope>IDENTIFICATION</scope>
    <source>
        <tissue evidence="8">Leaf</tissue>
    </source>
</reference>
<dbReference type="PANTHER" id="PTHR32295">
    <property type="entry name" value="IQ-DOMAIN 5-RELATED"/>
    <property type="match status" value="1"/>
</dbReference>
<feature type="region of interest" description="Disordered" evidence="5">
    <location>
        <begin position="257"/>
        <end position="297"/>
    </location>
</feature>
<dbReference type="CDD" id="cd23767">
    <property type="entry name" value="IQCD"/>
    <property type="match status" value="1"/>
</dbReference>
<dbReference type="RefSeq" id="XP_021851952.1">
    <property type="nucleotide sequence ID" value="XM_021996260.2"/>
</dbReference>
<dbReference type="SUPFAM" id="SSF52540">
    <property type="entry name" value="P-loop containing nucleoside triphosphate hydrolases"/>
    <property type="match status" value="1"/>
</dbReference>
<feature type="compositionally biased region" description="Basic and acidic residues" evidence="5">
    <location>
        <begin position="257"/>
        <end position="268"/>
    </location>
</feature>
<dbReference type="InterPro" id="IPR000048">
    <property type="entry name" value="IQ_motif_EF-hand-BS"/>
</dbReference>
<keyword evidence="1" id="KW-0112">Calmodulin-binding</keyword>
<dbReference type="GeneID" id="110791512"/>
<feature type="domain" description="DUF4005" evidence="6">
    <location>
        <begin position="326"/>
        <end position="415"/>
    </location>
</feature>
<dbReference type="Gene3D" id="1.20.5.190">
    <property type="match status" value="1"/>
</dbReference>
<comment type="subunit">
    <text evidence="3">Binds to multiple calmodulin (CaM) in the presence of Ca(2+) and CaM-like proteins.</text>
</comment>
<evidence type="ECO:0000259" key="6">
    <source>
        <dbReference type="Pfam" id="PF13178"/>
    </source>
</evidence>
<reference evidence="7" key="1">
    <citation type="journal article" date="2021" name="Nat. Commun.">
        <title>Genomic analyses provide insights into spinach domestication and the genetic basis of agronomic traits.</title>
        <authorList>
            <person name="Cai X."/>
            <person name="Sun X."/>
            <person name="Xu C."/>
            <person name="Sun H."/>
            <person name="Wang X."/>
            <person name="Ge C."/>
            <person name="Zhang Z."/>
            <person name="Wang Q."/>
            <person name="Fei Z."/>
            <person name="Jiao C."/>
            <person name="Wang Q."/>
        </authorList>
    </citation>
    <scope>NUCLEOTIDE SEQUENCE [LARGE SCALE GENOMIC DNA]</scope>
    <source>
        <strain evidence="7">cv. Varoflay</strain>
    </source>
</reference>
<name>A0A9R0IMA0_SPIOL</name>
<evidence type="ECO:0000256" key="4">
    <source>
        <dbReference type="ARBA" id="ARBA00045534"/>
    </source>
</evidence>
<dbReference type="InterPro" id="IPR027417">
    <property type="entry name" value="P-loop_NTPase"/>
</dbReference>
<evidence type="ECO:0000256" key="5">
    <source>
        <dbReference type="SAM" id="MobiDB-lite"/>
    </source>
</evidence>
<protein>
    <submittedName>
        <fullName evidence="8">Protein IQ-domain 26</fullName>
    </submittedName>
</protein>
<feature type="compositionally biased region" description="Pro residues" evidence="5">
    <location>
        <begin position="284"/>
        <end position="297"/>
    </location>
</feature>
<dbReference type="GO" id="GO:0005516">
    <property type="term" value="F:calmodulin binding"/>
    <property type="evidence" value="ECO:0007669"/>
    <property type="project" value="UniProtKB-KW"/>
</dbReference>
<dbReference type="Pfam" id="PF00612">
    <property type="entry name" value="IQ"/>
    <property type="match status" value="2"/>
</dbReference>
<evidence type="ECO:0000313" key="8">
    <source>
        <dbReference type="RefSeq" id="XP_021851952.1"/>
    </source>
</evidence>
<keyword evidence="7" id="KW-1185">Reference proteome</keyword>
<evidence type="ECO:0000256" key="2">
    <source>
        <dbReference type="ARBA" id="ARBA00024341"/>
    </source>
</evidence>
<feature type="compositionally biased region" description="Low complexity" evidence="5">
    <location>
        <begin position="269"/>
        <end position="283"/>
    </location>
</feature>
<dbReference type="Proteomes" id="UP000813463">
    <property type="component" value="Chromosome 2"/>
</dbReference>
<dbReference type="KEGG" id="soe:110791512"/>